<organism evidence="3 4">
    <name type="scientific">Heterodera schachtii</name>
    <name type="common">Sugarbeet cyst nematode worm</name>
    <name type="synonym">Tylenchus schachtii</name>
    <dbReference type="NCBI Taxonomy" id="97005"/>
    <lineage>
        <taxon>Eukaryota</taxon>
        <taxon>Metazoa</taxon>
        <taxon>Ecdysozoa</taxon>
        <taxon>Nematoda</taxon>
        <taxon>Chromadorea</taxon>
        <taxon>Rhabditida</taxon>
        <taxon>Tylenchina</taxon>
        <taxon>Tylenchomorpha</taxon>
        <taxon>Tylenchoidea</taxon>
        <taxon>Heteroderidae</taxon>
        <taxon>Heteroderinae</taxon>
        <taxon>Heterodera</taxon>
    </lineage>
</organism>
<feature type="signal peptide" evidence="2">
    <location>
        <begin position="1"/>
        <end position="28"/>
    </location>
</feature>
<keyword evidence="1" id="KW-0472">Membrane</keyword>
<name>A0ABD2IAG2_HETSC</name>
<evidence type="ECO:0000256" key="1">
    <source>
        <dbReference type="SAM" id="Phobius"/>
    </source>
</evidence>
<keyword evidence="1" id="KW-1133">Transmembrane helix</keyword>
<sequence>MSIPRRRPPPIVAAFAIVPMALFGSASSATQQNHLSDSLPPGDSSASSPCPSHPFAFECRHSACCASYHQRFLMLLFSLAIFAFALLVLIIWLAIEWRPRRWRRSHRNGKRMSEVEIRSSEETRYLRRMSELNPNARREIVDG</sequence>
<keyword evidence="1" id="KW-0812">Transmembrane</keyword>
<keyword evidence="2" id="KW-0732">Signal</keyword>
<dbReference type="AlphaFoldDB" id="A0ABD2IAG2"/>
<evidence type="ECO:0000313" key="4">
    <source>
        <dbReference type="Proteomes" id="UP001620645"/>
    </source>
</evidence>
<protein>
    <submittedName>
        <fullName evidence="3">Uncharacterized protein</fullName>
    </submittedName>
</protein>
<dbReference type="EMBL" id="JBICCN010000327">
    <property type="protein sequence ID" value="KAL3077109.1"/>
    <property type="molecule type" value="Genomic_DNA"/>
</dbReference>
<evidence type="ECO:0000256" key="2">
    <source>
        <dbReference type="SAM" id="SignalP"/>
    </source>
</evidence>
<feature type="chain" id="PRO_5044829176" evidence="2">
    <location>
        <begin position="29"/>
        <end position="143"/>
    </location>
</feature>
<comment type="caution">
    <text evidence="3">The sequence shown here is derived from an EMBL/GenBank/DDBJ whole genome shotgun (WGS) entry which is preliminary data.</text>
</comment>
<proteinExistence type="predicted"/>
<accession>A0ABD2IAG2</accession>
<keyword evidence="4" id="KW-1185">Reference proteome</keyword>
<reference evidence="3 4" key="1">
    <citation type="submission" date="2024-10" db="EMBL/GenBank/DDBJ databases">
        <authorList>
            <person name="Kim D."/>
        </authorList>
    </citation>
    <scope>NUCLEOTIDE SEQUENCE [LARGE SCALE GENOMIC DNA]</scope>
    <source>
        <strain evidence="3">Taebaek</strain>
    </source>
</reference>
<gene>
    <name evidence="3" type="ORF">niasHS_013098</name>
</gene>
<feature type="transmembrane region" description="Helical" evidence="1">
    <location>
        <begin position="72"/>
        <end position="95"/>
    </location>
</feature>
<dbReference type="Proteomes" id="UP001620645">
    <property type="component" value="Unassembled WGS sequence"/>
</dbReference>
<evidence type="ECO:0000313" key="3">
    <source>
        <dbReference type="EMBL" id="KAL3077109.1"/>
    </source>
</evidence>